<dbReference type="EMBL" id="JALIRP010000003">
    <property type="protein sequence ID" value="MCJ8011905.1"/>
    <property type="molecule type" value="Genomic_DNA"/>
</dbReference>
<evidence type="ECO:0000256" key="7">
    <source>
        <dbReference type="SAM" id="Phobius"/>
    </source>
</evidence>
<proteinExistence type="inferred from homology"/>
<dbReference type="RefSeq" id="WP_244724074.1">
    <property type="nucleotide sequence ID" value="NZ_JALIRP010000003.1"/>
</dbReference>
<dbReference type="PANTHER" id="PTHR32322:SF18">
    <property type="entry name" value="S-ADENOSYLMETHIONINE_S-ADENOSYLHOMOCYSTEINE TRANSPORTER"/>
    <property type="match status" value="1"/>
</dbReference>
<reference evidence="9" key="1">
    <citation type="submission" date="2022-04" db="EMBL/GenBank/DDBJ databases">
        <title>Paenibacillus mangrovi sp. nov., a novel endophytic bacterium isolated from bark of Kandelia candel.</title>
        <authorList>
            <person name="Tuo L."/>
        </authorList>
    </citation>
    <scope>NUCLEOTIDE SEQUENCE</scope>
    <source>
        <strain evidence="9">KQZ6P-2</strain>
    </source>
</reference>
<keyword evidence="10" id="KW-1185">Reference proteome</keyword>
<keyword evidence="6 7" id="KW-0472">Membrane</keyword>
<evidence type="ECO:0000256" key="2">
    <source>
        <dbReference type="ARBA" id="ARBA00007362"/>
    </source>
</evidence>
<name>A0A9X1WQ43_9BACL</name>
<dbReference type="InterPro" id="IPR000620">
    <property type="entry name" value="EamA_dom"/>
</dbReference>
<evidence type="ECO:0000256" key="1">
    <source>
        <dbReference type="ARBA" id="ARBA00004651"/>
    </source>
</evidence>
<dbReference type="Proteomes" id="UP001139347">
    <property type="component" value="Unassembled WGS sequence"/>
</dbReference>
<evidence type="ECO:0000259" key="8">
    <source>
        <dbReference type="Pfam" id="PF00892"/>
    </source>
</evidence>
<dbReference type="AlphaFoldDB" id="A0A9X1WQ43"/>
<feature type="transmembrane region" description="Helical" evidence="7">
    <location>
        <begin position="149"/>
        <end position="165"/>
    </location>
</feature>
<feature type="transmembrane region" description="Helical" evidence="7">
    <location>
        <begin position="268"/>
        <end position="287"/>
    </location>
</feature>
<organism evidence="9 10">
    <name type="scientific">Paenibacillus mangrovi</name>
    <dbReference type="NCBI Taxonomy" id="2931978"/>
    <lineage>
        <taxon>Bacteria</taxon>
        <taxon>Bacillati</taxon>
        <taxon>Bacillota</taxon>
        <taxon>Bacilli</taxon>
        <taxon>Bacillales</taxon>
        <taxon>Paenibacillaceae</taxon>
        <taxon>Paenibacillus</taxon>
    </lineage>
</organism>
<evidence type="ECO:0000256" key="4">
    <source>
        <dbReference type="ARBA" id="ARBA00022692"/>
    </source>
</evidence>
<dbReference type="GO" id="GO:0005886">
    <property type="term" value="C:plasma membrane"/>
    <property type="evidence" value="ECO:0007669"/>
    <property type="project" value="UniProtKB-SubCell"/>
</dbReference>
<dbReference type="PANTHER" id="PTHR32322">
    <property type="entry name" value="INNER MEMBRANE TRANSPORTER"/>
    <property type="match status" value="1"/>
</dbReference>
<feature type="transmembrane region" description="Helical" evidence="7">
    <location>
        <begin position="244"/>
        <end position="262"/>
    </location>
</feature>
<dbReference type="SUPFAM" id="SSF103481">
    <property type="entry name" value="Multidrug resistance efflux transporter EmrE"/>
    <property type="match status" value="2"/>
</dbReference>
<feature type="transmembrane region" description="Helical" evidence="7">
    <location>
        <begin position="7"/>
        <end position="30"/>
    </location>
</feature>
<feature type="domain" description="EamA" evidence="8">
    <location>
        <begin position="151"/>
        <end position="286"/>
    </location>
</feature>
<dbReference type="InterPro" id="IPR050638">
    <property type="entry name" value="AA-Vitamin_Transporters"/>
</dbReference>
<dbReference type="InterPro" id="IPR037185">
    <property type="entry name" value="EmrE-like"/>
</dbReference>
<keyword evidence="3" id="KW-1003">Cell membrane</keyword>
<feature type="transmembrane region" description="Helical" evidence="7">
    <location>
        <begin position="212"/>
        <end position="232"/>
    </location>
</feature>
<evidence type="ECO:0000256" key="5">
    <source>
        <dbReference type="ARBA" id="ARBA00022989"/>
    </source>
</evidence>
<evidence type="ECO:0000313" key="10">
    <source>
        <dbReference type="Proteomes" id="UP001139347"/>
    </source>
</evidence>
<protein>
    <submittedName>
        <fullName evidence="9">DMT family transporter</fullName>
    </submittedName>
</protein>
<comment type="caution">
    <text evidence="9">The sequence shown here is derived from an EMBL/GenBank/DDBJ whole genome shotgun (WGS) entry which is preliminary data.</text>
</comment>
<feature type="transmembrane region" description="Helical" evidence="7">
    <location>
        <begin position="177"/>
        <end position="200"/>
    </location>
</feature>
<feature type="transmembrane region" description="Helical" evidence="7">
    <location>
        <begin position="97"/>
        <end position="114"/>
    </location>
</feature>
<comment type="subcellular location">
    <subcellularLocation>
        <location evidence="1">Cell membrane</location>
        <topology evidence="1">Multi-pass membrane protein</topology>
    </subcellularLocation>
</comment>
<comment type="similarity">
    <text evidence="2">Belongs to the EamA transporter family.</text>
</comment>
<evidence type="ECO:0000256" key="3">
    <source>
        <dbReference type="ARBA" id="ARBA00022475"/>
    </source>
</evidence>
<gene>
    <name evidence="9" type="ORF">MUG84_09140</name>
</gene>
<feature type="transmembrane region" description="Helical" evidence="7">
    <location>
        <begin position="65"/>
        <end position="85"/>
    </location>
</feature>
<keyword evidence="4 7" id="KW-0812">Transmembrane</keyword>
<accession>A0A9X1WQ43</accession>
<sequence>MKRSLYMYLILLSLIWGGSFFFIKILLPYYGPGSIAFLRSSFGILAVLLFMLIRRKSIRFRQIPWVPMVIVGLLQTAVPWCLIGFSETRLTSSTTSVLNATTPFWTMILGVLFFGRKSSRFQWIGLGVGFLGLLVVLDIHPSKMFDSDLTGFATMLVATFFYGLSSQLSKKYLQHITLVETVLGTLSVGCIASGIFAILFEPFSFSPLIHDWTVVLALIGLGCFGSGVAYFLFYHLVQEGSAEFSTMSTYLIPATAIVWGFLLLDEPVHVSLLTGLALILCGVFLTGRSPRKSKSPKLKAEGKLQG</sequence>
<feature type="domain" description="EamA" evidence="8">
    <location>
        <begin position="6"/>
        <end position="137"/>
    </location>
</feature>
<feature type="transmembrane region" description="Helical" evidence="7">
    <location>
        <begin position="36"/>
        <end position="53"/>
    </location>
</feature>
<keyword evidence="5 7" id="KW-1133">Transmembrane helix</keyword>
<evidence type="ECO:0000313" key="9">
    <source>
        <dbReference type="EMBL" id="MCJ8011905.1"/>
    </source>
</evidence>
<feature type="transmembrane region" description="Helical" evidence="7">
    <location>
        <begin position="121"/>
        <end position="137"/>
    </location>
</feature>
<evidence type="ECO:0000256" key="6">
    <source>
        <dbReference type="ARBA" id="ARBA00023136"/>
    </source>
</evidence>
<dbReference type="Pfam" id="PF00892">
    <property type="entry name" value="EamA"/>
    <property type="match status" value="2"/>
</dbReference>